<dbReference type="HOGENOM" id="CLU_984051_0_0_1"/>
<feature type="compositionally biased region" description="Basic and acidic residues" evidence="1">
    <location>
        <begin position="123"/>
        <end position="136"/>
    </location>
</feature>
<protein>
    <submittedName>
        <fullName evidence="2">Uncharacterized protein</fullName>
    </submittedName>
</protein>
<reference evidence="2 3" key="1">
    <citation type="journal article" date="2013" name="Curr. Biol.">
        <title>Shared signatures of parasitism and phylogenomics unite Cryptomycota and microsporidia.</title>
        <authorList>
            <person name="James T.Y."/>
            <person name="Pelin A."/>
            <person name="Bonen L."/>
            <person name="Ahrendt S."/>
            <person name="Sain D."/>
            <person name="Corradi N."/>
            <person name="Stajich J.E."/>
        </authorList>
    </citation>
    <scope>NUCLEOTIDE SEQUENCE [LARGE SCALE GENOMIC DNA]</scope>
    <source>
        <strain evidence="2 3">CSF55</strain>
    </source>
</reference>
<keyword evidence="3" id="KW-1185">Reference proteome</keyword>
<gene>
    <name evidence="2" type="ORF">O9G_001818</name>
</gene>
<feature type="region of interest" description="Disordered" evidence="1">
    <location>
        <begin position="39"/>
        <end position="68"/>
    </location>
</feature>
<evidence type="ECO:0000313" key="2">
    <source>
        <dbReference type="EMBL" id="EPZ34562.1"/>
    </source>
</evidence>
<organism evidence="2 3">
    <name type="scientific">Rozella allomycis (strain CSF55)</name>
    <dbReference type="NCBI Taxonomy" id="988480"/>
    <lineage>
        <taxon>Eukaryota</taxon>
        <taxon>Fungi</taxon>
        <taxon>Fungi incertae sedis</taxon>
        <taxon>Cryptomycota</taxon>
        <taxon>Cryptomycota incertae sedis</taxon>
        <taxon>Rozella</taxon>
    </lineage>
</organism>
<feature type="region of interest" description="Disordered" evidence="1">
    <location>
        <begin position="117"/>
        <end position="151"/>
    </location>
</feature>
<dbReference type="Proteomes" id="UP000030755">
    <property type="component" value="Unassembled WGS sequence"/>
</dbReference>
<evidence type="ECO:0000313" key="3">
    <source>
        <dbReference type="Proteomes" id="UP000030755"/>
    </source>
</evidence>
<accession>A0A075AWN1</accession>
<feature type="region of interest" description="Disordered" evidence="1">
    <location>
        <begin position="1"/>
        <end position="20"/>
    </location>
</feature>
<dbReference type="EMBL" id="KE560945">
    <property type="protein sequence ID" value="EPZ34562.1"/>
    <property type="molecule type" value="Genomic_DNA"/>
</dbReference>
<name>A0A075AWN1_ROZAC</name>
<evidence type="ECO:0000256" key="1">
    <source>
        <dbReference type="SAM" id="MobiDB-lite"/>
    </source>
</evidence>
<feature type="compositionally biased region" description="Polar residues" evidence="1">
    <location>
        <begin position="39"/>
        <end position="67"/>
    </location>
</feature>
<proteinExistence type="predicted"/>
<feature type="compositionally biased region" description="Basic and acidic residues" evidence="1">
    <location>
        <begin position="1"/>
        <end position="15"/>
    </location>
</feature>
<sequence length="283" mass="32312">MESKSDSSIPKDKNYMDPIEENPKSIYLMIHHMLGKSEGSITPSMVRSSGHNSGSFSNQNSTKQSHSAALKAKNAAIFEAIQSTNGGDRKCRSFELEKRNAPEDRWKSLPNIYLNSMSQQDGASKRKDSNLDDPNPKPRTPSNNIAPKKNHRGYSLDNCIIQNSLFSKAANSIKYKSIKNTKIDNFINSKRHEVEEKPILMQHQVRQDSPRQILDNSRFEKRKVYSVQQTKDTRKNPLSFGEPLSRYSYKLVAYETSVPIKSEPNKLFHRDFRKHAIKLASIK</sequence>
<dbReference type="AlphaFoldDB" id="A0A075AWN1"/>